<evidence type="ECO:0000313" key="4">
    <source>
        <dbReference type="EMBL" id="EEN63245.1"/>
    </source>
</evidence>
<evidence type="ECO:0000256" key="3">
    <source>
        <dbReference type="PROSITE-ProRule" id="PRU00023"/>
    </source>
</evidence>
<dbReference type="PRINTS" id="PR01415">
    <property type="entry name" value="ANKYRIN"/>
</dbReference>
<sequence>GDGKMIEMLHQFGSDLEGKDAHGNTPLHLACHRSTLEILTLLHTFGAGINVQDNAGFTPLMTATERESVPMVRFLLLHGADETVVNQAGDTARTIARRVLKDDHQISTILENLEYDKVCEPNLSLALHERNSNIAKWLVENGSDPGGRDQNGTSLVEVASRYNMIDMEKFLKLHAEGADFTAANCFGDTPVSLAVRTGNLRLVHYLLSRGAPV</sequence>
<evidence type="ECO:0000256" key="1">
    <source>
        <dbReference type="ARBA" id="ARBA00022737"/>
    </source>
</evidence>
<dbReference type="AlphaFoldDB" id="C3Y9I9"/>
<dbReference type="PROSITE" id="PS50088">
    <property type="entry name" value="ANK_REPEAT"/>
    <property type="match status" value="3"/>
</dbReference>
<evidence type="ECO:0000256" key="2">
    <source>
        <dbReference type="ARBA" id="ARBA00023043"/>
    </source>
</evidence>
<dbReference type="eggNOG" id="KOG4177">
    <property type="taxonomic scope" value="Eukaryota"/>
</dbReference>
<reference evidence="4" key="1">
    <citation type="journal article" date="2008" name="Nature">
        <title>The amphioxus genome and the evolution of the chordate karyotype.</title>
        <authorList>
            <consortium name="US DOE Joint Genome Institute (JGI-PGF)"/>
            <person name="Putnam N.H."/>
            <person name="Butts T."/>
            <person name="Ferrier D.E.K."/>
            <person name="Furlong R.F."/>
            <person name="Hellsten U."/>
            <person name="Kawashima T."/>
            <person name="Robinson-Rechavi M."/>
            <person name="Shoguchi E."/>
            <person name="Terry A."/>
            <person name="Yu J.-K."/>
            <person name="Benito-Gutierrez E.L."/>
            <person name="Dubchak I."/>
            <person name="Garcia-Fernandez J."/>
            <person name="Gibson-Brown J.J."/>
            <person name="Grigoriev I.V."/>
            <person name="Horton A.C."/>
            <person name="de Jong P.J."/>
            <person name="Jurka J."/>
            <person name="Kapitonov V.V."/>
            <person name="Kohara Y."/>
            <person name="Kuroki Y."/>
            <person name="Lindquist E."/>
            <person name="Lucas S."/>
            <person name="Osoegawa K."/>
            <person name="Pennacchio L.A."/>
            <person name="Salamov A.A."/>
            <person name="Satou Y."/>
            <person name="Sauka-Spengler T."/>
            <person name="Schmutz J."/>
            <person name="Shin-I T."/>
            <person name="Toyoda A."/>
            <person name="Bronner-Fraser M."/>
            <person name="Fujiyama A."/>
            <person name="Holland L.Z."/>
            <person name="Holland P.W.H."/>
            <person name="Satoh N."/>
            <person name="Rokhsar D.S."/>
        </authorList>
    </citation>
    <scope>NUCLEOTIDE SEQUENCE [LARGE SCALE GENOMIC DNA]</scope>
    <source>
        <strain evidence="4">S238N-H82</strain>
        <tissue evidence="4">Testes</tissue>
    </source>
</reference>
<dbReference type="InParanoid" id="C3Y9I9"/>
<organism>
    <name type="scientific">Branchiostoma floridae</name>
    <name type="common">Florida lancelet</name>
    <name type="synonym">Amphioxus</name>
    <dbReference type="NCBI Taxonomy" id="7739"/>
    <lineage>
        <taxon>Eukaryota</taxon>
        <taxon>Metazoa</taxon>
        <taxon>Chordata</taxon>
        <taxon>Cephalochordata</taxon>
        <taxon>Leptocardii</taxon>
        <taxon>Amphioxiformes</taxon>
        <taxon>Branchiostomatidae</taxon>
        <taxon>Branchiostoma</taxon>
    </lineage>
</organism>
<keyword evidence="1" id="KW-0677">Repeat</keyword>
<dbReference type="SUPFAM" id="SSF48403">
    <property type="entry name" value="Ankyrin repeat"/>
    <property type="match status" value="1"/>
</dbReference>
<feature type="repeat" description="ANK" evidence="3">
    <location>
        <begin position="55"/>
        <end position="87"/>
    </location>
</feature>
<dbReference type="InterPro" id="IPR002110">
    <property type="entry name" value="Ankyrin_rpt"/>
</dbReference>
<dbReference type="InterPro" id="IPR050776">
    <property type="entry name" value="Ank_Repeat/CDKN_Inhibitor"/>
</dbReference>
<dbReference type="InterPro" id="IPR036770">
    <property type="entry name" value="Ankyrin_rpt-contain_sf"/>
</dbReference>
<protein>
    <submittedName>
        <fullName evidence="4">Uncharacterized protein</fullName>
    </submittedName>
</protein>
<name>C3Y9I9_BRAFL</name>
<feature type="non-terminal residue" evidence="4">
    <location>
        <position position="1"/>
    </location>
</feature>
<gene>
    <name evidence="4" type="ORF">BRAFLDRAFT_186630</name>
</gene>
<keyword evidence="2 3" id="KW-0040">ANK repeat</keyword>
<dbReference type="EMBL" id="GG666492">
    <property type="protein sequence ID" value="EEN63245.1"/>
    <property type="molecule type" value="Genomic_DNA"/>
</dbReference>
<dbReference type="PANTHER" id="PTHR24201:SF2">
    <property type="entry name" value="ANKYRIN REPEAT DOMAIN-CONTAINING PROTEIN 42"/>
    <property type="match status" value="1"/>
</dbReference>
<dbReference type="SMART" id="SM00248">
    <property type="entry name" value="ANK"/>
    <property type="match status" value="4"/>
</dbReference>
<accession>C3Y9I9</accession>
<feature type="non-terminal residue" evidence="4">
    <location>
        <position position="213"/>
    </location>
</feature>
<dbReference type="Pfam" id="PF12796">
    <property type="entry name" value="Ank_2"/>
    <property type="match status" value="2"/>
</dbReference>
<dbReference type="STRING" id="7739.C3Y9I9"/>
<feature type="repeat" description="ANK" evidence="3">
    <location>
        <begin position="22"/>
        <end position="54"/>
    </location>
</feature>
<proteinExistence type="predicted"/>
<dbReference type="PANTHER" id="PTHR24201">
    <property type="entry name" value="ANK_REP_REGION DOMAIN-CONTAINING PROTEIN"/>
    <property type="match status" value="1"/>
</dbReference>
<dbReference type="PROSITE" id="PS50297">
    <property type="entry name" value="ANK_REP_REGION"/>
    <property type="match status" value="3"/>
</dbReference>
<feature type="repeat" description="ANK" evidence="3">
    <location>
        <begin position="186"/>
        <end position="213"/>
    </location>
</feature>
<dbReference type="Gene3D" id="1.25.40.20">
    <property type="entry name" value="Ankyrin repeat-containing domain"/>
    <property type="match status" value="2"/>
</dbReference>